<evidence type="ECO:0000313" key="3">
    <source>
        <dbReference type="Proteomes" id="UP000221165"/>
    </source>
</evidence>
<proteinExistence type="predicted"/>
<comment type="caution">
    <text evidence="2">The sequence shown here is derived from an EMBL/GenBank/DDBJ whole genome shotgun (WGS) entry which is preliminary data.</text>
</comment>
<evidence type="ECO:0000256" key="1">
    <source>
        <dbReference type="SAM" id="Phobius"/>
    </source>
</evidence>
<keyword evidence="1" id="KW-0812">Transmembrane</keyword>
<sequence length="85" mass="9749">MYACVTLGALLLSHNWNTLVTITKGSACQRKGMFSREVSSTKVVRPYTWGENVIVVYVDGYVMMSVISLRSFSLTEKKKNFFFRR</sequence>
<keyword evidence="3" id="KW-1185">Reference proteome</keyword>
<feature type="transmembrane region" description="Helical" evidence="1">
    <location>
        <begin position="49"/>
        <end position="69"/>
    </location>
</feature>
<dbReference type="Proteomes" id="UP000221165">
    <property type="component" value="Unassembled WGS sequence"/>
</dbReference>
<accession>A0A2C6KXN3</accession>
<evidence type="ECO:0000313" key="2">
    <source>
        <dbReference type="EMBL" id="PHJ20744.1"/>
    </source>
</evidence>
<name>A0A2C6KXN3_9APIC</name>
<organism evidence="2 3">
    <name type="scientific">Cystoisospora suis</name>
    <dbReference type="NCBI Taxonomy" id="483139"/>
    <lineage>
        <taxon>Eukaryota</taxon>
        <taxon>Sar</taxon>
        <taxon>Alveolata</taxon>
        <taxon>Apicomplexa</taxon>
        <taxon>Conoidasida</taxon>
        <taxon>Coccidia</taxon>
        <taxon>Eucoccidiorida</taxon>
        <taxon>Eimeriorina</taxon>
        <taxon>Sarcocystidae</taxon>
        <taxon>Cystoisospora</taxon>
    </lineage>
</organism>
<dbReference type="VEuPathDB" id="ToxoDB:CSUI_005417"/>
<dbReference type="RefSeq" id="XP_067922430.1">
    <property type="nucleotide sequence ID" value="XM_068065593.1"/>
</dbReference>
<dbReference type="EMBL" id="MIGC01002624">
    <property type="protein sequence ID" value="PHJ20744.1"/>
    <property type="molecule type" value="Genomic_DNA"/>
</dbReference>
<gene>
    <name evidence="2" type="ORF">CSUI_005417</name>
</gene>
<keyword evidence="1" id="KW-0472">Membrane</keyword>
<reference evidence="2 3" key="1">
    <citation type="journal article" date="2017" name="Int. J. Parasitol.">
        <title>The genome of the protozoan parasite Cystoisospora suis and a reverse vaccinology approach to identify vaccine candidates.</title>
        <authorList>
            <person name="Palmieri N."/>
            <person name="Shrestha A."/>
            <person name="Ruttkowski B."/>
            <person name="Beck T."/>
            <person name="Vogl C."/>
            <person name="Tomley F."/>
            <person name="Blake D.P."/>
            <person name="Joachim A."/>
        </authorList>
    </citation>
    <scope>NUCLEOTIDE SEQUENCE [LARGE SCALE GENOMIC DNA]</scope>
    <source>
        <strain evidence="2 3">Wien I</strain>
    </source>
</reference>
<dbReference type="AlphaFoldDB" id="A0A2C6KXN3"/>
<dbReference type="GeneID" id="94428804"/>
<keyword evidence="1" id="KW-1133">Transmembrane helix</keyword>
<protein>
    <submittedName>
        <fullName evidence="2">Uncharacterized protein</fullName>
    </submittedName>
</protein>